<dbReference type="GO" id="GO:0005829">
    <property type="term" value="C:cytosol"/>
    <property type="evidence" value="ECO:0007669"/>
    <property type="project" value="TreeGrafter"/>
</dbReference>
<feature type="domain" description="HTH araC/xylS-type" evidence="4">
    <location>
        <begin position="239"/>
        <end position="337"/>
    </location>
</feature>
<dbReference type="InterPro" id="IPR020449">
    <property type="entry name" value="Tscrpt_reg_AraC-type_HTH"/>
</dbReference>
<dbReference type="OrthoDB" id="6194859at2"/>
<reference evidence="8 9" key="1">
    <citation type="submission" date="2019-11" db="EMBL/GenBank/DDBJ databases">
        <authorList>
            <person name="Holert J."/>
        </authorList>
    </citation>
    <scope>NUCLEOTIDE SEQUENCE [LARGE SCALE GENOMIC DNA]</scope>
    <source>
        <strain evidence="6">BC3_2A</strain>
        <strain evidence="5">SB11_1A</strain>
    </source>
</reference>
<dbReference type="PROSITE" id="PS01124">
    <property type="entry name" value="HTH_ARAC_FAMILY_2"/>
    <property type="match status" value="1"/>
</dbReference>
<dbReference type="InterPro" id="IPR018060">
    <property type="entry name" value="HTH_AraC"/>
</dbReference>
<dbReference type="SMART" id="SM00342">
    <property type="entry name" value="HTH_ARAC"/>
    <property type="match status" value="1"/>
</dbReference>
<sequence length="341" mass="38589">MTARVRASCLNNFVSLIEELQGNANDLCLKAGINYHQLDQEDYFFPYQSFIDLLELSATNLNLPNIGLQLAMRQDHSILGPVAFLALSAHDVRSALTSVGKFLYHFTPAISLTLRESEDQPSHVCLDLINVNANHSRQAVEHAVACTLHIIHLLTEGKFKARAVHFRHSKIGPERHYQSAFNCPTVFNQKYDSIELDTDFLDIELSSHNPQLHGLVSSYLSMVEIDSNSTSKPNLSTSKQARHLIQKLLPTGQLSRPVIAENMKLHERALHRKLQSEGYTFEALVDEVRITEAKKLLAHDAIPMSQIAGLLGYNEQSSFNRAFKRWFEMTPKKYLQSKPRD</sequence>
<dbReference type="InterPro" id="IPR032687">
    <property type="entry name" value="AraC-type_N"/>
</dbReference>
<dbReference type="EMBL" id="CACSIK010000003">
    <property type="protein sequence ID" value="CAA0110851.1"/>
    <property type="molecule type" value="Genomic_DNA"/>
</dbReference>
<dbReference type="Proteomes" id="UP000435877">
    <property type="component" value="Unassembled WGS sequence"/>
</dbReference>
<evidence type="ECO:0000313" key="6">
    <source>
        <dbReference type="EMBL" id="CAA0118339.1"/>
    </source>
</evidence>
<dbReference type="Proteomes" id="UP000439591">
    <property type="component" value="Unassembled WGS sequence"/>
</dbReference>
<accession>A0A5S9Q1Z9</accession>
<keyword evidence="1" id="KW-0805">Transcription regulation</keyword>
<evidence type="ECO:0000313" key="8">
    <source>
        <dbReference type="Proteomes" id="UP000435877"/>
    </source>
</evidence>
<organism evidence="5 8">
    <name type="scientific">Zhongshania aliphaticivorans</name>
    <dbReference type="NCBI Taxonomy" id="1470434"/>
    <lineage>
        <taxon>Bacteria</taxon>
        <taxon>Pseudomonadati</taxon>
        <taxon>Pseudomonadota</taxon>
        <taxon>Gammaproteobacteria</taxon>
        <taxon>Cellvibrionales</taxon>
        <taxon>Spongiibacteraceae</taxon>
        <taxon>Zhongshania</taxon>
    </lineage>
</organism>
<evidence type="ECO:0000313" key="9">
    <source>
        <dbReference type="Proteomes" id="UP000439591"/>
    </source>
</evidence>
<evidence type="ECO:0000256" key="3">
    <source>
        <dbReference type="ARBA" id="ARBA00023163"/>
    </source>
</evidence>
<evidence type="ECO:0000256" key="2">
    <source>
        <dbReference type="ARBA" id="ARBA00023125"/>
    </source>
</evidence>
<name>A0A5S9Q1Z9_9GAMM</name>
<dbReference type="GO" id="GO:0003700">
    <property type="term" value="F:DNA-binding transcription factor activity"/>
    <property type="evidence" value="ECO:0007669"/>
    <property type="project" value="InterPro"/>
</dbReference>
<evidence type="ECO:0000313" key="5">
    <source>
        <dbReference type="EMBL" id="CAA0110851.1"/>
    </source>
</evidence>
<dbReference type="InterPro" id="IPR009057">
    <property type="entry name" value="Homeodomain-like_sf"/>
</dbReference>
<keyword evidence="2" id="KW-0238">DNA-binding</keyword>
<dbReference type="Gene3D" id="1.10.10.60">
    <property type="entry name" value="Homeodomain-like"/>
    <property type="match status" value="1"/>
</dbReference>
<dbReference type="PANTHER" id="PTHR47894">
    <property type="entry name" value="HTH-TYPE TRANSCRIPTIONAL REGULATOR GADX"/>
    <property type="match status" value="1"/>
</dbReference>
<proteinExistence type="predicted"/>
<evidence type="ECO:0000256" key="1">
    <source>
        <dbReference type="ARBA" id="ARBA00023015"/>
    </source>
</evidence>
<dbReference type="Pfam" id="PF12625">
    <property type="entry name" value="Arabinose_bd"/>
    <property type="match status" value="1"/>
</dbReference>
<dbReference type="GO" id="GO:0000976">
    <property type="term" value="F:transcription cis-regulatory region binding"/>
    <property type="evidence" value="ECO:0007669"/>
    <property type="project" value="TreeGrafter"/>
</dbReference>
<dbReference type="PRINTS" id="PR00032">
    <property type="entry name" value="HTHARAC"/>
</dbReference>
<dbReference type="EMBL" id="CACSIM010000008">
    <property type="protein sequence ID" value="CAA0122356.1"/>
    <property type="molecule type" value="Genomic_DNA"/>
</dbReference>
<dbReference type="RefSeq" id="WP_159269982.1">
    <property type="nucleotide sequence ID" value="NZ_CACSIK010000003.1"/>
</dbReference>
<keyword evidence="3" id="KW-0804">Transcription</keyword>
<evidence type="ECO:0000313" key="7">
    <source>
        <dbReference type="EMBL" id="CAA0122356.1"/>
    </source>
</evidence>
<dbReference type="AlphaFoldDB" id="A0A5S9Q1Z9"/>
<dbReference type="SUPFAM" id="SSF46689">
    <property type="entry name" value="Homeodomain-like"/>
    <property type="match status" value="1"/>
</dbReference>
<protein>
    <submittedName>
        <fullName evidence="5">HTH-type transcriptional regulator VirS</fullName>
    </submittedName>
</protein>
<dbReference type="PANTHER" id="PTHR47894:SF4">
    <property type="entry name" value="HTH-TYPE TRANSCRIPTIONAL REGULATOR GADX"/>
    <property type="match status" value="1"/>
</dbReference>
<keyword evidence="8" id="KW-1185">Reference proteome</keyword>
<gene>
    <name evidence="5" type="primary">virS_5</name>
    <name evidence="7" type="synonym">virS_8</name>
    <name evidence="5" type="ORF">IHBHHGIJ_03240</name>
    <name evidence="6" type="ORF">KFEGEMFD_03453</name>
    <name evidence="7" type="ORF">KFEGEMFD_03985</name>
</gene>
<evidence type="ECO:0000259" key="4">
    <source>
        <dbReference type="PROSITE" id="PS01124"/>
    </source>
</evidence>
<dbReference type="EMBL" id="CACSIM010000006">
    <property type="protein sequence ID" value="CAA0118339.1"/>
    <property type="molecule type" value="Genomic_DNA"/>
</dbReference>
<dbReference type="Pfam" id="PF12833">
    <property type="entry name" value="HTH_18"/>
    <property type="match status" value="1"/>
</dbReference>